<keyword evidence="5" id="KW-1185">Reference proteome</keyword>
<dbReference type="InterPro" id="IPR036890">
    <property type="entry name" value="HATPase_C_sf"/>
</dbReference>
<feature type="domain" description="Histidine kinase/HSP90-like ATPase" evidence="3">
    <location>
        <begin position="46"/>
        <end position="180"/>
    </location>
</feature>
<dbReference type="InterPro" id="IPR050267">
    <property type="entry name" value="Anti-sigma-factor_SerPK"/>
</dbReference>
<dbReference type="RefSeq" id="WP_344568253.1">
    <property type="nucleotide sequence ID" value="NZ_BAAARJ010000015.1"/>
</dbReference>
<feature type="region of interest" description="Disordered" evidence="2">
    <location>
        <begin position="114"/>
        <end position="150"/>
    </location>
</feature>
<evidence type="ECO:0000256" key="2">
    <source>
        <dbReference type="SAM" id="MobiDB-lite"/>
    </source>
</evidence>
<dbReference type="CDD" id="cd16936">
    <property type="entry name" value="HATPase_RsbW-like"/>
    <property type="match status" value="1"/>
</dbReference>
<dbReference type="Proteomes" id="UP001501447">
    <property type="component" value="Unassembled WGS sequence"/>
</dbReference>
<dbReference type="PANTHER" id="PTHR35526:SF3">
    <property type="entry name" value="ANTI-SIGMA-F FACTOR RSBW"/>
    <property type="match status" value="1"/>
</dbReference>
<dbReference type="InterPro" id="IPR003594">
    <property type="entry name" value="HATPase_dom"/>
</dbReference>
<protein>
    <recommendedName>
        <fullName evidence="3">Histidine kinase/HSP90-like ATPase domain-containing protein</fullName>
    </recommendedName>
</protein>
<comment type="caution">
    <text evidence="4">The sequence shown here is derived from an EMBL/GenBank/DDBJ whole genome shotgun (WGS) entry which is preliminary data.</text>
</comment>
<sequence>MGAGRSFEGRPGPGAERVQGRERDTGADPRPGRAASRRPSRAEYVLPAEAASARWARRLTAGFLHGSAVRAARSDRAQLVVSELVTNAVRYGGGCCRLRLTSVHDDVTVEVRDDGAGMPSWAPPLERASEPGSGLAPEREPRPGSVGELEEGGRGLLLVRTLSRHIRTVPDPRGGKTVRAVLALH</sequence>
<dbReference type="SUPFAM" id="SSF55874">
    <property type="entry name" value="ATPase domain of HSP90 chaperone/DNA topoisomerase II/histidine kinase"/>
    <property type="match status" value="1"/>
</dbReference>
<keyword evidence="1" id="KW-0723">Serine/threonine-protein kinase</keyword>
<evidence type="ECO:0000256" key="1">
    <source>
        <dbReference type="ARBA" id="ARBA00022527"/>
    </source>
</evidence>
<proteinExistence type="predicted"/>
<evidence type="ECO:0000313" key="5">
    <source>
        <dbReference type="Proteomes" id="UP001501447"/>
    </source>
</evidence>
<evidence type="ECO:0000313" key="4">
    <source>
        <dbReference type="EMBL" id="GAA2626199.1"/>
    </source>
</evidence>
<accession>A0ABP6CWG4</accession>
<evidence type="ECO:0000259" key="3">
    <source>
        <dbReference type="Pfam" id="PF13581"/>
    </source>
</evidence>
<dbReference type="Pfam" id="PF13581">
    <property type="entry name" value="HATPase_c_2"/>
    <property type="match status" value="1"/>
</dbReference>
<feature type="compositionally biased region" description="Basic and acidic residues" evidence="2">
    <location>
        <begin position="18"/>
        <end position="31"/>
    </location>
</feature>
<dbReference type="Gene3D" id="3.30.565.10">
    <property type="entry name" value="Histidine kinase-like ATPase, C-terminal domain"/>
    <property type="match status" value="1"/>
</dbReference>
<name>A0ABP6CWG4_9ACTN</name>
<keyword evidence="1" id="KW-0808">Transferase</keyword>
<dbReference type="PANTHER" id="PTHR35526">
    <property type="entry name" value="ANTI-SIGMA-F FACTOR RSBW-RELATED"/>
    <property type="match status" value="1"/>
</dbReference>
<gene>
    <name evidence="4" type="ORF">GCM10009863_46260</name>
</gene>
<keyword evidence="1" id="KW-0418">Kinase</keyword>
<feature type="region of interest" description="Disordered" evidence="2">
    <location>
        <begin position="1"/>
        <end position="41"/>
    </location>
</feature>
<dbReference type="EMBL" id="BAAARJ010000015">
    <property type="protein sequence ID" value="GAA2626199.1"/>
    <property type="molecule type" value="Genomic_DNA"/>
</dbReference>
<organism evidence="4 5">
    <name type="scientific">Streptomyces axinellae</name>
    <dbReference type="NCBI Taxonomy" id="552788"/>
    <lineage>
        <taxon>Bacteria</taxon>
        <taxon>Bacillati</taxon>
        <taxon>Actinomycetota</taxon>
        <taxon>Actinomycetes</taxon>
        <taxon>Kitasatosporales</taxon>
        <taxon>Streptomycetaceae</taxon>
        <taxon>Streptomyces</taxon>
    </lineage>
</organism>
<reference evidence="5" key="1">
    <citation type="journal article" date="2019" name="Int. J. Syst. Evol. Microbiol.">
        <title>The Global Catalogue of Microorganisms (GCM) 10K type strain sequencing project: providing services to taxonomists for standard genome sequencing and annotation.</title>
        <authorList>
            <consortium name="The Broad Institute Genomics Platform"/>
            <consortium name="The Broad Institute Genome Sequencing Center for Infectious Disease"/>
            <person name="Wu L."/>
            <person name="Ma J."/>
        </authorList>
    </citation>
    <scope>NUCLEOTIDE SEQUENCE [LARGE SCALE GENOMIC DNA]</scope>
    <source>
        <strain evidence="5">JCM 16373</strain>
    </source>
</reference>